<feature type="transmembrane region" description="Helical" evidence="1">
    <location>
        <begin position="121"/>
        <end position="139"/>
    </location>
</feature>
<dbReference type="Gene3D" id="3.20.20.450">
    <property type="entry name" value="EAL domain"/>
    <property type="match status" value="1"/>
</dbReference>
<feature type="transmembrane region" description="Helical" evidence="1">
    <location>
        <begin position="54"/>
        <end position="71"/>
    </location>
</feature>
<dbReference type="FunFam" id="3.30.70.270:FF:000001">
    <property type="entry name" value="Diguanylate cyclase domain protein"/>
    <property type="match status" value="1"/>
</dbReference>
<dbReference type="PROSITE" id="PS50887">
    <property type="entry name" value="GGDEF"/>
    <property type="match status" value="1"/>
</dbReference>
<dbReference type="InterPro" id="IPR052155">
    <property type="entry name" value="Biofilm_reg_signaling"/>
</dbReference>
<evidence type="ECO:0000313" key="5">
    <source>
        <dbReference type="EMBL" id="MCG2668683.1"/>
    </source>
</evidence>
<dbReference type="InterPro" id="IPR035919">
    <property type="entry name" value="EAL_sf"/>
</dbReference>
<keyword evidence="1" id="KW-1133">Transmembrane helix</keyword>
<dbReference type="InterPro" id="IPR000160">
    <property type="entry name" value="GGDEF_dom"/>
</dbReference>
<dbReference type="Pfam" id="PF00563">
    <property type="entry name" value="EAL"/>
    <property type="match status" value="1"/>
</dbReference>
<evidence type="ECO:0000313" key="6">
    <source>
        <dbReference type="Proteomes" id="UP001139012"/>
    </source>
</evidence>
<dbReference type="SUPFAM" id="SSF141868">
    <property type="entry name" value="EAL domain-like"/>
    <property type="match status" value="1"/>
</dbReference>
<dbReference type="Gene3D" id="3.30.70.270">
    <property type="match status" value="1"/>
</dbReference>
<comment type="caution">
    <text evidence="4">The sequence shown here is derived from an EMBL/GenBank/DDBJ whole genome shotgun (WGS) entry which is preliminary data.</text>
</comment>
<dbReference type="InterPro" id="IPR029787">
    <property type="entry name" value="Nucleotide_cyclase"/>
</dbReference>
<dbReference type="EMBL" id="JAKLUA010000005">
    <property type="protein sequence ID" value="MCG2668683.1"/>
    <property type="molecule type" value="Genomic_DNA"/>
</dbReference>
<feature type="domain" description="GGDEF" evidence="3">
    <location>
        <begin position="366"/>
        <end position="499"/>
    </location>
</feature>
<dbReference type="CDD" id="cd01949">
    <property type="entry name" value="GGDEF"/>
    <property type="match status" value="1"/>
</dbReference>
<dbReference type="NCBIfam" id="TIGR00254">
    <property type="entry name" value="GGDEF"/>
    <property type="match status" value="1"/>
</dbReference>
<dbReference type="RefSeq" id="WP_237862959.1">
    <property type="nucleotide sequence ID" value="NZ_JAKLTY010000007.1"/>
</dbReference>
<dbReference type="EMBL" id="JAKLTY010000007">
    <property type="protein sequence ID" value="MCG2627694.1"/>
    <property type="molecule type" value="Genomic_DNA"/>
</dbReference>
<feature type="transmembrane region" description="Helical" evidence="1">
    <location>
        <begin position="25"/>
        <end position="48"/>
    </location>
</feature>
<dbReference type="Pfam" id="PF12860">
    <property type="entry name" value="PAS_7"/>
    <property type="match status" value="1"/>
</dbReference>
<feature type="transmembrane region" description="Helical" evidence="1">
    <location>
        <begin position="97"/>
        <end position="115"/>
    </location>
</feature>
<gene>
    <name evidence="5" type="ORF">L6637_17110</name>
    <name evidence="4" type="ORF">L6654_13750</name>
</gene>
<name>A0A9X1R7J3_9BRAD</name>
<dbReference type="AlphaFoldDB" id="A0A9X1R7J3"/>
<sequence>MQFADQTGGIDQKPTKLSAALIDSLFEASGPLLAGIVFVAFAAGMTALKTGQTLLWGCVLFLVVAGAIRVFDLRRFDPRKSDLTAEEAGKWQQRYRIGALIQAAAIGTWCSTALLSNDDAVVHLIALSVTTGIVAGGAGRAYGRPSIFHQQALLQFGPAVIALAVRGTPYYIAMAFVSAAFLLAIMQLSGNLHKIFMRAVVARERESALAGQFDTALNNMPHGLCMFRVDRQLAVMNHRFSDMLDLPDGLVRSGSTARDILSACVSSGSISAASGEMIVAEIENAHANQIVTVDPDAERNRSLSWTVQPMADGGAVVLLEDVTERRNAEAKITHLARYDELTALPNRVHFRNEIESLLAASHHSARLSALLFIDLDQFKQVNDTLGHPCGDQLLCAVANRLREMLRPEDFVARFGGDEFVVFQQNISVPEDAASLARRIVERLSERYRIDNHLVEIGASIGIALTSPEGASADTLLKNADMALYRAKADGRGTFCFFRDEMAATAEARRILELDLRKALANEEFELFYQPLVNLKSGKISTCEALLRWNHPVRGTVSPVDIIPVAEDMGLIVDLGRWILRRACMECMKWPEGVSVAVNFSPQQFHQRDVLSEIRYALEVSGLPAHRLEIEITESSLLRNTQLTHDILSQLHALGVRISLDDFGTGYSSLSYLHNFPMQKVKIDRSFLEGIDTDRPLTLLRGVARLSADLGMAVVVEGIETNEQLELISADGTVSEGQGYLFSRPVPAVRIRQLLSASHGKRVQEQLIVVSSRSLG</sequence>
<evidence type="ECO:0000259" key="3">
    <source>
        <dbReference type="PROSITE" id="PS50887"/>
    </source>
</evidence>
<feature type="domain" description="EAL" evidence="2">
    <location>
        <begin position="508"/>
        <end position="758"/>
    </location>
</feature>
<proteinExistence type="predicted"/>
<evidence type="ECO:0000259" key="2">
    <source>
        <dbReference type="PROSITE" id="PS50883"/>
    </source>
</evidence>
<dbReference type="PROSITE" id="PS50883">
    <property type="entry name" value="EAL"/>
    <property type="match status" value="1"/>
</dbReference>
<dbReference type="CDD" id="cd01948">
    <property type="entry name" value="EAL"/>
    <property type="match status" value="1"/>
</dbReference>
<dbReference type="SUPFAM" id="SSF55073">
    <property type="entry name" value="Nucleotide cyclase"/>
    <property type="match status" value="1"/>
</dbReference>
<dbReference type="SMART" id="SM00267">
    <property type="entry name" value="GGDEF"/>
    <property type="match status" value="1"/>
</dbReference>
<evidence type="ECO:0000256" key="1">
    <source>
        <dbReference type="SAM" id="Phobius"/>
    </source>
</evidence>
<dbReference type="PANTHER" id="PTHR44757:SF2">
    <property type="entry name" value="BIOFILM ARCHITECTURE MAINTENANCE PROTEIN MBAA"/>
    <property type="match status" value="1"/>
</dbReference>
<dbReference type="Proteomes" id="UP001139012">
    <property type="component" value="Unassembled WGS sequence"/>
</dbReference>
<evidence type="ECO:0000313" key="4">
    <source>
        <dbReference type="EMBL" id="MCG2627694.1"/>
    </source>
</evidence>
<dbReference type="Proteomes" id="UP001139054">
    <property type="component" value="Unassembled WGS sequence"/>
</dbReference>
<reference evidence="4" key="1">
    <citation type="submission" date="2022-01" db="EMBL/GenBank/DDBJ databases">
        <title>Genome sequnece data of strain Bradyrhizobium sp. nov.</title>
        <authorList>
            <person name="Zhang J."/>
        </authorList>
    </citation>
    <scope>NUCLEOTIDE SEQUENCE</scope>
    <source>
        <strain evidence="5">WYCCWR 12774</strain>
        <strain evidence="4">WYCCWR 13023</strain>
    </source>
</reference>
<feature type="transmembrane region" description="Helical" evidence="1">
    <location>
        <begin position="170"/>
        <end position="188"/>
    </location>
</feature>
<organism evidence="4 7">
    <name type="scientific">Bradyrhizobium zhengyangense</name>
    <dbReference type="NCBI Taxonomy" id="2911009"/>
    <lineage>
        <taxon>Bacteria</taxon>
        <taxon>Pseudomonadati</taxon>
        <taxon>Pseudomonadota</taxon>
        <taxon>Alphaproteobacteria</taxon>
        <taxon>Hyphomicrobiales</taxon>
        <taxon>Nitrobacteraceae</taxon>
        <taxon>Bradyrhizobium</taxon>
    </lineage>
</organism>
<protein>
    <submittedName>
        <fullName evidence="4">EAL domain-containing protein</fullName>
    </submittedName>
</protein>
<dbReference type="Gene3D" id="3.30.450.20">
    <property type="entry name" value="PAS domain"/>
    <property type="match status" value="1"/>
</dbReference>
<dbReference type="InterPro" id="IPR001633">
    <property type="entry name" value="EAL_dom"/>
</dbReference>
<dbReference type="GO" id="GO:0003824">
    <property type="term" value="F:catalytic activity"/>
    <property type="evidence" value="ECO:0007669"/>
    <property type="project" value="UniProtKB-ARBA"/>
</dbReference>
<evidence type="ECO:0000313" key="7">
    <source>
        <dbReference type="Proteomes" id="UP001139054"/>
    </source>
</evidence>
<dbReference type="PANTHER" id="PTHR44757">
    <property type="entry name" value="DIGUANYLATE CYCLASE DGCP"/>
    <property type="match status" value="1"/>
</dbReference>
<keyword evidence="6" id="KW-1185">Reference proteome</keyword>
<dbReference type="Pfam" id="PF00990">
    <property type="entry name" value="GGDEF"/>
    <property type="match status" value="1"/>
</dbReference>
<dbReference type="InterPro" id="IPR043128">
    <property type="entry name" value="Rev_trsase/Diguanyl_cyclase"/>
</dbReference>
<accession>A0A9X1R7J3</accession>
<keyword evidence="1" id="KW-0472">Membrane</keyword>
<dbReference type="SMART" id="SM00052">
    <property type="entry name" value="EAL"/>
    <property type="match status" value="1"/>
</dbReference>
<keyword evidence="1" id="KW-0812">Transmembrane</keyword>